<evidence type="ECO:0000256" key="1">
    <source>
        <dbReference type="SAM" id="MobiDB-lite"/>
    </source>
</evidence>
<evidence type="ECO:0000313" key="2">
    <source>
        <dbReference type="EMBL" id="CAF95417.1"/>
    </source>
</evidence>
<feature type="region of interest" description="Disordered" evidence="1">
    <location>
        <begin position="30"/>
        <end position="50"/>
    </location>
</feature>
<dbReference type="KEGG" id="tng:GSTEN00012068G001"/>
<reference evidence="2" key="1">
    <citation type="journal article" date="2004" name="Nature">
        <title>Genome duplication in the teleost fish Tetraodon nigroviridis reveals the early vertebrate proto-karyotype.</title>
        <authorList>
            <person name="Jaillon O."/>
            <person name="Aury J.-M."/>
            <person name="Brunet F."/>
            <person name="Petit J.-L."/>
            <person name="Stange-Thomann N."/>
            <person name="Mauceli E."/>
            <person name="Bouneau L."/>
            <person name="Fischer C."/>
            <person name="Ozouf-Costaz C."/>
            <person name="Bernot A."/>
            <person name="Nicaud S."/>
            <person name="Jaffe D."/>
            <person name="Fisher S."/>
            <person name="Lutfalla G."/>
            <person name="Dossat C."/>
            <person name="Segurens B."/>
            <person name="Dasilva C."/>
            <person name="Salanoubat M."/>
            <person name="Levy M."/>
            <person name="Boudet N."/>
            <person name="Castellano S."/>
            <person name="Anthouard V."/>
            <person name="Jubin C."/>
            <person name="Castelli V."/>
            <person name="Katinka M."/>
            <person name="Vacherie B."/>
            <person name="Biemont C."/>
            <person name="Skalli Z."/>
            <person name="Cattolico L."/>
            <person name="Poulain J."/>
            <person name="De Berardinis V."/>
            <person name="Cruaud C."/>
            <person name="Duprat S."/>
            <person name="Brottier P."/>
            <person name="Coutanceau J.-P."/>
            <person name="Gouzy J."/>
            <person name="Parra G."/>
            <person name="Lardier G."/>
            <person name="Chapple C."/>
            <person name="McKernan K.J."/>
            <person name="McEwan P."/>
            <person name="Bosak S."/>
            <person name="Kellis M."/>
            <person name="Volff J.-N."/>
            <person name="Guigo R."/>
            <person name="Zody M.C."/>
            <person name="Mesirov J."/>
            <person name="Lindblad-Toh K."/>
            <person name="Birren B."/>
            <person name="Nusbaum C."/>
            <person name="Kahn D."/>
            <person name="Robinson-Rechavi M."/>
            <person name="Laudet V."/>
            <person name="Schachter V."/>
            <person name="Quetier F."/>
            <person name="Saurin W."/>
            <person name="Scarpelli C."/>
            <person name="Wincker P."/>
            <person name="Lander E.S."/>
            <person name="Weissenbach J."/>
            <person name="Roest Crollius H."/>
        </authorList>
    </citation>
    <scope>NUCLEOTIDE SEQUENCE [LARGE SCALE GENOMIC DNA]</scope>
</reference>
<reference evidence="2" key="2">
    <citation type="submission" date="2004-02" db="EMBL/GenBank/DDBJ databases">
        <authorList>
            <consortium name="Genoscope"/>
            <consortium name="Whitehead Institute Centre for Genome Research"/>
        </authorList>
    </citation>
    <scope>NUCLEOTIDE SEQUENCE</scope>
</reference>
<comment type="caution">
    <text evidence="2">The sequence shown here is derived from an EMBL/GenBank/DDBJ whole genome shotgun (WGS) entry which is preliminary data.</text>
</comment>
<gene>
    <name evidence="2" type="ORF">GSTENG00012068001</name>
</gene>
<proteinExistence type="predicted"/>
<protein>
    <submittedName>
        <fullName evidence="2">(spotted green pufferfish) hypothetical protein</fullName>
    </submittedName>
</protein>
<name>Q4SVB5_TETNG</name>
<organism evidence="2">
    <name type="scientific">Tetraodon nigroviridis</name>
    <name type="common">Spotted green pufferfish</name>
    <name type="synonym">Chelonodon nigroviridis</name>
    <dbReference type="NCBI Taxonomy" id="99883"/>
    <lineage>
        <taxon>Eukaryota</taxon>
        <taxon>Metazoa</taxon>
        <taxon>Chordata</taxon>
        <taxon>Craniata</taxon>
        <taxon>Vertebrata</taxon>
        <taxon>Euteleostomi</taxon>
        <taxon>Actinopterygii</taxon>
        <taxon>Neopterygii</taxon>
        <taxon>Teleostei</taxon>
        <taxon>Neoteleostei</taxon>
        <taxon>Acanthomorphata</taxon>
        <taxon>Eupercaria</taxon>
        <taxon>Tetraodontiformes</taxon>
        <taxon>Tetradontoidea</taxon>
        <taxon>Tetraodontidae</taxon>
        <taxon>Tetraodon</taxon>
    </lineage>
</organism>
<sequence>RYPRAPIGFQLAGELQPCSQSIAQYRQATGTLGPWPEGKREWGGVAGKRS</sequence>
<dbReference type="EMBL" id="CAAE01013768">
    <property type="protein sequence ID" value="CAF95417.1"/>
    <property type="molecule type" value="Genomic_DNA"/>
</dbReference>
<feature type="non-terminal residue" evidence="2">
    <location>
        <position position="1"/>
    </location>
</feature>
<accession>Q4SVB5</accession>
<dbReference type="AlphaFoldDB" id="Q4SVB5"/>